<evidence type="ECO:0000313" key="2">
    <source>
        <dbReference type="Proteomes" id="UP000663873"/>
    </source>
</evidence>
<evidence type="ECO:0008006" key="3">
    <source>
        <dbReference type="Google" id="ProtNLM"/>
    </source>
</evidence>
<accession>A0A821ILY1</accession>
<dbReference type="AlphaFoldDB" id="A0A821ILY1"/>
<dbReference type="EMBL" id="CAJOBP010035189">
    <property type="protein sequence ID" value="CAF4705770.1"/>
    <property type="molecule type" value="Genomic_DNA"/>
</dbReference>
<name>A0A821ILY1_9BILA</name>
<comment type="caution">
    <text evidence="1">The sequence shown here is derived from an EMBL/GenBank/DDBJ whole genome shotgun (WGS) entry which is preliminary data.</text>
</comment>
<dbReference type="Gene3D" id="3.40.50.1820">
    <property type="entry name" value="alpha/beta hydrolase"/>
    <property type="match status" value="1"/>
</dbReference>
<reference evidence="1" key="1">
    <citation type="submission" date="2021-02" db="EMBL/GenBank/DDBJ databases">
        <authorList>
            <person name="Nowell W R."/>
        </authorList>
    </citation>
    <scope>NUCLEOTIDE SEQUENCE</scope>
</reference>
<protein>
    <recommendedName>
        <fullName evidence="3">Carboxylesterase type B domain-containing protein</fullName>
    </recommendedName>
</protein>
<evidence type="ECO:0000313" key="1">
    <source>
        <dbReference type="EMBL" id="CAF4705770.1"/>
    </source>
</evidence>
<sequence length="182" mass="20916">MVYGNRPLKSVIDGYFFSYYPSLAIQMGTYNENINMIMGASKFPGRNRAATVINYFELNNCSSSVNDTNRCCDITRFIINAFISCGFHRVYKNIYLKYDTEDHNLFWYTMDCNSGICPKLSKEEGAGLCLHASELPFVFGTESDYRSMNPINCTWDNQTRIYSNKIISHWTNMAAYGKPLEL</sequence>
<dbReference type="InterPro" id="IPR029058">
    <property type="entry name" value="AB_hydrolase_fold"/>
</dbReference>
<organism evidence="1 2">
    <name type="scientific">Rotaria socialis</name>
    <dbReference type="NCBI Taxonomy" id="392032"/>
    <lineage>
        <taxon>Eukaryota</taxon>
        <taxon>Metazoa</taxon>
        <taxon>Spiralia</taxon>
        <taxon>Gnathifera</taxon>
        <taxon>Rotifera</taxon>
        <taxon>Eurotatoria</taxon>
        <taxon>Bdelloidea</taxon>
        <taxon>Philodinida</taxon>
        <taxon>Philodinidae</taxon>
        <taxon>Rotaria</taxon>
    </lineage>
</organism>
<proteinExistence type="predicted"/>
<keyword evidence="2" id="KW-1185">Reference proteome</keyword>
<dbReference type="SUPFAM" id="SSF53474">
    <property type="entry name" value="alpha/beta-Hydrolases"/>
    <property type="match status" value="1"/>
</dbReference>
<dbReference type="Proteomes" id="UP000663873">
    <property type="component" value="Unassembled WGS sequence"/>
</dbReference>
<gene>
    <name evidence="1" type="ORF">UJA718_LOCUS36475</name>
</gene>